<evidence type="ECO:0000313" key="3">
    <source>
        <dbReference type="EMBL" id="KAG2660292.1"/>
    </source>
</evidence>
<feature type="transmembrane region" description="Helical" evidence="2">
    <location>
        <begin position="82"/>
        <end position="104"/>
    </location>
</feature>
<sequence length="134" mass="14475">MHIAQPLLLARAEAAEQKVKKVRSSSRPFPPTPPLSSLGFSSPPFSCSSPKTPFRIQRRVVPIEAAPVCSCWWRVCWWVLHMLLLSSFVAGACCAVLHIVFINLDAVLVGVLSSPSSIESCALAVSSVPSCVRC</sequence>
<protein>
    <submittedName>
        <fullName evidence="3">Uncharacterized protein</fullName>
    </submittedName>
</protein>
<accession>A0A8T0XFP3</accession>
<name>A0A8T0XFP3_PANVG</name>
<keyword evidence="2" id="KW-0472">Membrane</keyword>
<comment type="caution">
    <text evidence="3">The sequence shown here is derived from an EMBL/GenBank/DDBJ whole genome shotgun (WGS) entry which is preliminary data.</text>
</comment>
<keyword evidence="2" id="KW-0812">Transmembrane</keyword>
<gene>
    <name evidence="3" type="ORF">PVAP13_1KG419010</name>
</gene>
<keyword evidence="2" id="KW-1133">Transmembrane helix</keyword>
<evidence type="ECO:0000313" key="4">
    <source>
        <dbReference type="Proteomes" id="UP000823388"/>
    </source>
</evidence>
<keyword evidence="4" id="KW-1185">Reference proteome</keyword>
<dbReference type="EMBL" id="CM029037">
    <property type="protein sequence ID" value="KAG2660292.1"/>
    <property type="molecule type" value="Genomic_DNA"/>
</dbReference>
<evidence type="ECO:0000256" key="1">
    <source>
        <dbReference type="SAM" id="MobiDB-lite"/>
    </source>
</evidence>
<dbReference type="Proteomes" id="UP000823388">
    <property type="component" value="Chromosome 1K"/>
</dbReference>
<proteinExistence type="predicted"/>
<dbReference type="AlphaFoldDB" id="A0A8T0XFP3"/>
<organism evidence="3 4">
    <name type="scientific">Panicum virgatum</name>
    <name type="common">Blackwell switchgrass</name>
    <dbReference type="NCBI Taxonomy" id="38727"/>
    <lineage>
        <taxon>Eukaryota</taxon>
        <taxon>Viridiplantae</taxon>
        <taxon>Streptophyta</taxon>
        <taxon>Embryophyta</taxon>
        <taxon>Tracheophyta</taxon>
        <taxon>Spermatophyta</taxon>
        <taxon>Magnoliopsida</taxon>
        <taxon>Liliopsida</taxon>
        <taxon>Poales</taxon>
        <taxon>Poaceae</taxon>
        <taxon>PACMAD clade</taxon>
        <taxon>Panicoideae</taxon>
        <taxon>Panicodae</taxon>
        <taxon>Paniceae</taxon>
        <taxon>Panicinae</taxon>
        <taxon>Panicum</taxon>
        <taxon>Panicum sect. Hiantes</taxon>
    </lineage>
</organism>
<evidence type="ECO:0000256" key="2">
    <source>
        <dbReference type="SAM" id="Phobius"/>
    </source>
</evidence>
<feature type="region of interest" description="Disordered" evidence="1">
    <location>
        <begin position="21"/>
        <end position="41"/>
    </location>
</feature>
<reference evidence="3" key="1">
    <citation type="submission" date="2020-05" db="EMBL/GenBank/DDBJ databases">
        <title>WGS assembly of Panicum virgatum.</title>
        <authorList>
            <person name="Lovell J.T."/>
            <person name="Jenkins J."/>
            <person name="Shu S."/>
            <person name="Juenger T.E."/>
            <person name="Schmutz J."/>
        </authorList>
    </citation>
    <scope>NUCLEOTIDE SEQUENCE</scope>
    <source>
        <strain evidence="3">AP13</strain>
    </source>
</reference>